<keyword evidence="9" id="KW-0067">ATP-binding</keyword>
<dbReference type="Gene3D" id="3.30.565.10">
    <property type="entry name" value="Histidine kinase-like ATPase, C-terminal domain"/>
    <property type="match status" value="1"/>
</dbReference>
<dbReference type="SMART" id="SM00387">
    <property type="entry name" value="HATPase_c"/>
    <property type="match status" value="1"/>
</dbReference>
<evidence type="ECO:0000256" key="7">
    <source>
        <dbReference type="ARBA" id="ARBA00022741"/>
    </source>
</evidence>
<keyword evidence="7" id="KW-0547">Nucleotide-binding</keyword>
<evidence type="ECO:0000256" key="10">
    <source>
        <dbReference type="ARBA" id="ARBA00022989"/>
    </source>
</evidence>
<evidence type="ECO:0000256" key="12">
    <source>
        <dbReference type="SAM" id="Phobius"/>
    </source>
</evidence>
<feature type="transmembrane region" description="Helical" evidence="12">
    <location>
        <begin position="9"/>
        <end position="27"/>
    </location>
</feature>
<dbReference type="InterPro" id="IPR058619">
    <property type="entry name" value="PhoQ/CarS-like_HATPase"/>
</dbReference>
<evidence type="ECO:0000256" key="9">
    <source>
        <dbReference type="ARBA" id="ARBA00022840"/>
    </source>
</evidence>
<evidence type="ECO:0000313" key="14">
    <source>
        <dbReference type="EMBL" id="RVU29935.1"/>
    </source>
</evidence>
<dbReference type="PRINTS" id="PR00344">
    <property type="entry name" value="BCTRLSENSOR"/>
</dbReference>
<proteinExistence type="predicted"/>
<dbReference type="Proteomes" id="UP000282818">
    <property type="component" value="Unassembled WGS sequence"/>
</dbReference>
<dbReference type="PROSITE" id="PS50109">
    <property type="entry name" value="HIS_KIN"/>
    <property type="match status" value="1"/>
</dbReference>
<keyword evidence="4" id="KW-0597">Phosphoprotein</keyword>
<evidence type="ECO:0000256" key="1">
    <source>
        <dbReference type="ARBA" id="ARBA00000085"/>
    </source>
</evidence>
<dbReference type="CDD" id="cd16954">
    <property type="entry name" value="HATPase_PhoQ-like"/>
    <property type="match status" value="1"/>
</dbReference>
<dbReference type="InterPro" id="IPR050428">
    <property type="entry name" value="TCS_sensor_his_kinase"/>
</dbReference>
<organism evidence="14 15">
    <name type="scientific">Neptunomonas marina</name>
    <dbReference type="NCBI Taxonomy" id="1815562"/>
    <lineage>
        <taxon>Bacteria</taxon>
        <taxon>Pseudomonadati</taxon>
        <taxon>Pseudomonadota</taxon>
        <taxon>Gammaproteobacteria</taxon>
        <taxon>Oceanospirillales</taxon>
        <taxon>Oceanospirillaceae</taxon>
        <taxon>Neptunomonas</taxon>
    </lineage>
</organism>
<dbReference type="InterPro" id="IPR005467">
    <property type="entry name" value="His_kinase_dom"/>
</dbReference>
<gene>
    <name evidence="14" type="ORF">EOE65_12775</name>
</gene>
<feature type="domain" description="Histidine kinase" evidence="13">
    <location>
        <begin position="240"/>
        <end position="442"/>
    </location>
</feature>
<comment type="catalytic activity">
    <reaction evidence="1">
        <text>ATP + protein L-histidine = ADP + protein N-phospho-L-histidine.</text>
        <dbReference type="EC" id="2.7.13.3"/>
    </reaction>
</comment>
<keyword evidence="8" id="KW-0418">Kinase</keyword>
<keyword evidence="15" id="KW-1185">Reference proteome</keyword>
<evidence type="ECO:0000256" key="3">
    <source>
        <dbReference type="ARBA" id="ARBA00012438"/>
    </source>
</evidence>
<dbReference type="GO" id="GO:0000160">
    <property type="term" value="P:phosphorelay signal transduction system"/>
    <property type="evidence" value="ECO:0007669"/>
    <property type="project" value="TreeGrafter"/>
</dbReference>
<evidence type="ECO:0000256" key="11">
    <source>
        <dbReference type="ARBA" id="ARBA00023136"/>
    </source>
</evidence>
<dbReference type="InterPro" id="IPR004358">
    <property type="entry name" value="Sig_transdc_His_kin-like_C"/>
</dbReference>
<feature type="transmembrane region" description="Helical" evidence="12">
    <location>
        <begin position="157"/>
        <end position="180"/>
    </location>
</feature>
<protein>
    <recommendedName>
        <fullName evidence="3">histidine kinase</fullName>
        <ecNumber evidence="3">2.7.13.3</ecNumber>
    </recommendedName>
</protein>
<dbReference type="Pfam" id="PF02518">
    <property type="entry name" value="HATPase_c"/>
    <property type="match status" value="1"/>
</dbReference>
<accession>A0A437Q610</accession>
<dbReference type="GO" id="GO:0005886">
    <property type="term" value="C:plasma membrane"/>
    <property type="evidence" value="ECO:0007669"/>
    <property type="project" value="TreeGrafter"/>
</dbReference>
<name>A0A437Q610_9GAMM</name>
<evidence type="ECO:0000313" key="15">
    <source>
        <dbReference type="Proteomes" id="UP000282818"/>
    </source>
</evidence>
<evidence type="ECO:0000256" key="8">
    <source>
        <dbReference type="ARBA" id="ARBA00022777"/>
    </source>
</evidence>
<sequence length="447" mass="50372">MIRSIQGRLNIAFIGLTLTIFAILWVIQGSTLRGIAYEFVGTRLSSDVFTLLQAIERADGEWQLDTRRISPVYNQPMSGHYYQYQINEGDWVYSRSLWDEDIPTRDGFGVGQLHIALQMKNAEPWLVYDHTFQKQDGTVRIVLAEDVSSIEAELKRLGWWVGAVGVVFIAVLLLAQIFIIKRGLKSLTQVRQDIARLKQGDIRTLPCVETTEVSPLVDEINYMVDSMCMRLDRSRNAVGNLAHAAKTPLTVIDRQIEVLKQHSPNCAEALQQQSAELRGLMERELTRARIAGTALPGQRVMIDAEVEKLLKAMRMIHQEKGLQFEVDIKSKTFFPGERDDLIELLGNLIDNACKWAQSTVRISGVLSETCLTIFIEDDGPGIPSEKREQLLSRGERLDESVSGHGLGLSIVTDIVQQYQGCFELLDSDLGGLRVHLRLPRNRDTQLS</sequence>
<keyword evidence="6 12" id="KW-0812">Transmembrane</keyword>
<evidence type="ECO:0000256" key="2">
    <source>
        <dbReference type="ARBA" id="ARBA00004370"/>
    </source>
</evidence>
<evidence type="ECO:0000259" key="13">
    <source>
        <dbReference type="PROSITE" id="PS50109"/>
    </source>
</evidence>
<evidence type="ECO:0000256" key="4">
    <source>
        <dbReference type="ARBA" id="ARBA00022553"/>
    </source>
</evidence>
<keyword evidence="11 12" id="KW-0472">Membrane</keyword>
<dbReference type="AlphaFoldDB" id="A0A437Q610"/>
<keyword evidence="5" id="KW-0808">Transferase</keyword>
<dbReference type="EMBL" id="SACQ01000006">
    <property type="protein sequence ID" value="RVU29935.1"/>
    <property type="molecule type" value="Genomic_DNA"/>
</dbReference>
<dbReference type="InterPro" id="IPR036890">
    <property type="entry name" value="HATPase_C_sf"/>
</dbReference>
<evidence type="ECO:0000256" key="6">
    <source>
        <dbReference type="ARBA" id="ARBA00022692"/>
    </source>
</evidence>
<dbReference type="GO" id="GO:0004673">
    <property type="term" value="F:protein histidine kinase activity"/>
    <property type="evidence" value="ECO:0007669"/>
    <property type="project" value="UniProtKB-EC"/>
</dbReference>
<keyword evidence="10 12" id="KW-1133">Transmembrane helix</keyword>
<reference evidence="14 15" key="1">
    <citation type="submission" date="2019-01" db="EMBL/GenBank/DDBJ databases">
        <authorList>
            <person name="Chen W.-M."/>
        </authorList>
    </citation>
    <scope>NUCLEOTIDE SEQUENCE [LARGE SCALE GENOMIC DNA]</scope>
    <source>
        <strain evidence="14 15">HPM-16</strain>
    </source>
</reference>
<dbReference type="Gene3D" id="1.10.287.130">
    <property type="match status" value="1"/>
</dbReference>
<dbReference type="EC" id="2.7.13.3" evidence="3"/>
<comment type="subcellular location">
    <subcellularLocation>
        <location evidence="2">Membrane</location>
    </subcellularLocation>
</comment>
<dbReference type="InterPro" id="IPR003594">
    <property type="entry name" value="HATPase_dom"/>
</dbReference>
<dbReference type="RefSeq" id="WP_127694720.1">
    <property type="nucleotide sequence ID" value="NZ_SACQ01000006.1"/>
</dbReference>
<dbReference type="PANTHER" id="PTHR45436:SF5">
    <property type="entry name" value="SENSOR HISTIDINE KINASE TRCS"/>
    <property type="match status" value="1"/>
</dbReference>
<dbReference type="SUPFAM" id="SSF55874">
    <property type="entry name" value="ATPase domain of HSP90 chaperone/DNA topoisomerase II/histidine kinase"/>
    <property type="match status" value="1"/>
</dbReference>
<comment type="caution">
    <text evidence="14">The sequence shown here is derived from an EMBL/GenBank/DDBJ whole genome shotgun (WGS) entry which is preliminary data.</text>
</comment>
<dbReference type="PANTHER" id="PTHR45436">
    <property type="entry name" value="SENSOR HISTIDINE KINASE YKOH"/>
    <property type="match status" value="1"/>
</dbReference>
<evidence type="ECO:0000256" key="5">
    <source>
        <dbReference type="ARBA" id="ARBA00022679"/>
    </source>
</evidence>